<keyword evidence="12" id="KW-1185">Reference proteome</keyword>
<feature type="region of interest" description="Disordered" evidence="9">
    <location>
        <begin position="206"/>
        <end position="575"/>
    </location>
</feature>
<feature type="compositionally biased region" description="Low complexity" evidence="9">
    <location>
        <begin position="182"/>
        <end position="194"/>
    </location>
</feature>
<evidence type="ECO:0000256" key="5">
    <source>
        <dbReference type="ARBA" id="ARBA00022786"/>
    </source>
</evidence>
<dbReference type="AlphaFoldDB" id="A0A8H5FQ15"/>
<evidence type="ECO:0000256" key="6">
    <source>
        <dbReference type="ARBA" id="ARBA00022801"/>
    </source>
</evidence>
<dbReference type="GO" id="GO:0006508">
    <property type="term" value="P:proteolysis"/>
    <property type="evidence" value="ECO:0007669"/>
    <property type="project" value="UniProtKB-KW"/>
</dbReference>
<feature type="compositionally biased region" description="Low complexity" evidence="9">
    <location>
        <begin position="266"/>
        <end position="277"/>
    </location>
</feature>
<dbReference type="Gene3D" id="3.40.140.10">
    <property type="entry name" value="Cytidine Deaminase, domain 2"/>
    <property type="match status" value="1"/>
</dbReference>
<keyword evidence="8" id="KW-0482">Metalloprotease</keyword>
<keyword evidence="4" id="KW-0479">Metal-binding</keyword>
<evidence type="ECO:0000256" key="4">
    <source>
        <dbReference type="ARBA" id="ARBA00022723"/>
    </source>
</evidence>
<dbReference type="PROSITE" id="PS50249">
    <property type="entry name" value="MPN"/>
    <property type="match status" value="1"/>
</dbReference>
<evidence type="ECO:0000256" key="8">
    <source>
        <dbReference type="ARBA" id="ARBA00023049"/>
    </source>
</evidence>
<dbReference type="OrthoDB" id="3640at2759"/>
<sequence>MSSSGILRPRRSSRRPAMISELAQEAQNHNWDENGTLKYFLRIADRSRKAGKAAVENNDLETAFIMFARAATIVLEKLPVHREYHTTLTTEQRHHLQTNGADILDHLSKLKPILQDRHDKWSLAHPDEPDEPDPSNPPDRARPEPTQSTMRDRQSIDRGRQQWEQSRDVARVEREDRERQRSQISSAGSSYGATPAASAAAASAVAAARQAARASSPSPTDTRQAQQEFVQREEQRQRHRVPEYDRLRQDEIRNRQSEEARRETDAAYNAQASASSAPYFPPTVSLPPSIYTSSSGNPAISAPSGVSMPTPSTTASSAPSYPVSSSYSGASHREFPQAASIPSSTQYHPPPASKPSLYPGQTSYSGPSPSPLPTPPYERPGAAESPVRYENSDSTDSDSPGNSLNQWRKTARSRQDGLPINPPSRSPSTYPPPVTTTSPPPTEHIQYPELMSQHQQKQGYTPSLNSMFTPDSKTPYPTPGNSLMLDHRSNNLYSTDMLPHPSSSVPPPSMPPAHHHQPSQSQSQPRYREPSPNPPGQPSYASRPPPPIPPPPRREEQSSRAPSPPSSSSDLKTVLLPRESLNRFLTIAKVNTSRNRETCGLLLGRPEGKKFKVTTLLIPKQHATSDTCTMDEEELVLQFTEDRGLITLGWIHTHPTQSCFMSSVDLHTHSGFQCMLPESFAVVCAPQSKPNFGIFRLTDPPGLQTILECTAKEAFHPHPDIPIYTVLTGDLDDVSLTRFDFYARMVKDFRFADQYNTLEDGIINDSEASFDLNSYSAADEHGSALLAYLSTIKEDVPMFQRLTISATCAHSQYCFPIISQLRGLRVLDLYINILGDLDHLEELRLDVDLSKQDVQQDPIVQCRSIPFGKLRRLFLDMGCEPRDVWAQFLNLWRVKSFELSCRSGSLEELTRSSSLRNLMVLRINICFDIMDADILNICNAWPQLTSLHIEQTPLCHEGDTALTIASLDVVRKRCFNLQHLGLPVNLLDLPATARTEETEASLGLSSLVPFHRICDVDLQVTAIGDEASEIALVLHLAFPNLCWERIQLRPSASSVLDSNSRQEVEGRIQRVKDRMMEIGIGHGSS</sequence>
<dbReference type="GO" id="GO:0046872">
    <property type="term" value="F:metal ion binding"/>
    <property type="evidence" value="ECO:0007669"/>
    <property type="project" value="UniProtKB-KW"/>
</dbReference>
<feature type="compositionally biased region" description="Polar residues" evidence="9">
    <location>
        <begin position="452"/>
        <end position="472"/>
    </location>
</feature>
<dbReference type="InterPro" id="IPR032675">
    <property type="entry name" value="LRR_dom_sf"/>
</dbReference>
<evidence type="ECO:0000313" key="11">
    <source>
        <dbReference type="EMBL" id="KAF5344607.1"/>
    </source>
</evidence>
<dbReference type="GO" id="GO:0005768">
    <property type="term" value="C:endosome"/>
    <property type="evidence" value="ECO:0007669"/>
    <property type="project" value="TreeGrafter"/>
</dbReference>
<protein>
    <recommendedName>
        <fullName evidence="10">MPN domain-containing protein</fullName>
    </recommendedName>
</protein>
<dbReference type="GO" id="GO:0140492">
    <property type="term" value="F:metal-dependent deubiquitinase activity"/>
    <property type="evidence" value="ECO:0007669"/>
    <property type="project" value="InterPro"/>
</dbReference>
<dbReference type="SUPFAM" id="SSF52047">
    <property type="entry name" value="RNI-like"/>
    <property type="match status" value="1"/>
</dbReference>
<organism evidence="11 12">
    <name type="scientific">Tetrapyrgos nigripes</name>
    <dbReference type="NCBI Taxonomy" id="182062"/>
    <lineage>
        <taxon>Eukaryota</taxon>
        <taxon>Fungi</taxon>
        <taxon>Dikarya</taxon>
        <taxon>Basidiomycota</taxon>
        <taxon>Agaricomycotina</taxon>
        <taxon>Agaricomycetes</taxon>
        <taxon>Agaricomycetidae</taxon>
        <taxon>Agaricales</taxon>
        <taxon>Marasmiineae</taxon>
        <taxon>Marasmiaceae</taxon>
        <taxon>Tetrapyrgos</taxon>
    </lineage>
</organism>
<evidence type="ECO:0000256" key="2">
    <source>
        <dbReference type="ARBA" id="ARBA00010981"/>
    </source>
</evidence>
<feature type="compositionally biased region" description="Basic and acidic residues" evidence="9">
    <location>
        <begin position="230"/>
        <end position="265"/>
    </location>
</feature>
<evidence type="ECO:0000256" key="9">
    <source>
        <dbReference type="SAM" id="MobiDB-lite"/>
    </source>
</evidence>
<dbReference type="PROSITE" id="PS51450">
    <property type="entry name" value="LRR"/>
    <property type="match status" value="1"/>
</dbReference>
<feature type="compositionally biased region" description="Low complexity" evidence="9">
    <location>
        <begin position="306"/>
        <end position="330"/>
    </location>
</feature>
<dbReference type="InterPro" id="IPR037518">
    <property type="entry name" value="MPN"/>
</dbReference>
<dbReference type="InterPro" id="IPR015063">
    <property type="entry name" value="USP8_dimer"/>
</dbReference>
<keyword evidence="7" id="KW-0862">Zinc</keyword>
<name>A0A8H5FQ15_9AGAR</name>
<dbReference type="InterPro" id="IPR000555">
    <property type="entry name" value="JAMM/MPN+_dom"/>
</dbReference>
<feature type="domain" description="MPN" evidence="10">
    <location>
        <begin position="573"/>
        <end position="701"/>
    </location>
</feature>
<feature type="compositionally biased region" description="Low complexity" evidence="9">
    <location>
        <begin position="206"/>
        <end position="229"/>
    </location>
</feature>
<dbReference type="SUPFAM" id="SSF102712">
    <property type="entry name" value="JAB1/MPN domain"/>
    <property type="match status" value="1"/>
</dbReference>
<evidence type="ECO:0000256" key="7">
    <source>
        <dbReference type="ARBA" id="ARBA00022833"/>
    </source>
</evidence>
<feature type="compositionally biased region" description="Polar residues" evidence="9">
    <location>
        <begin position="392"/>
        <end position="408"/>
    </location>
</feature>
<dbReference type="GO" id="GO:0070536">
    <property type="term" value="P:protein K63-linked deubiquitination"/>
    <property type="evidence" value="ECO:0007669"/>
    <property type="project" value="InterPro"/>
</dbReference>
<keyword evidence="6" id="KW-0378">Hydrolase</keyword>
<reference evidence="11 12" key="1">
    <citation type="journal article" date="2020" name="ISME J.">
        <title>Uncovering the hidden diversity of litter-decomposition mechanisms in mushroom-forming fungi.</title>
        <authorList>
            <person name="Floudas D."/>
            <person name="Bentzer J."/>
            <person name="Ahren D."/>
            <person name="Johansson T."/>
            <person name="Persson P."/>
            <person name="Tunlid A."/>
        </authorList>
    </citation>
    <scope>NUCLEOTIDE SEQUENCE [LARGE SCALE GENOMIC DNA]</scope>
    <source>
        <strain evidence="11 12">CBS 291.85</strain>
    </source>
</reference>
<feature type="region of interest" description="Disordered" evidence="9">
    <location>
        <begin position="122"/>
        <end position="194"/>
    </location>
</feature>
<dbReference type="CDD" id="cd08066">
    <property type="entry name" value="MPN_AMSH_like"/>
    <property type="match status" value="1"/>
</dbReference>
<dbReference type="GO" id="GO:0061578">
    <property type="term" value="F:K63-linked deubiquitinase activity"/>
    <property type="evidence" value="ECO:0007669"/>
    <property type="project" value="InterPro"/>
</dbReference>
<feature type="compositionally biased region" description="Pro residues" evidence="9">
    <location>
        <begin position="531"/>
        <end position="551"/>
    </location>
</feature>
<dbReference type="InterPro" id="IPR044098">
    <property type="entry name" value="STAMBP/STALP-like_MPN"/>
</dbReference>
<feature type="compositionally biased region" description="Pro residues" evidence="9">
    <location>
        <begin position="368"/>
        <end position="378"/>
    </location>
</feature>
<evidence type="ECO:0000259" key="10">
    <source>
        <dbReference type="PROSITE" id="PS50249"/>
    </source>
</evidence>
<dbReference type="Proteomes" id="UP000559256">
    <property type="component" value="Unassembled WGS sequence"/>
</dbReference>
<proteinExistence type="inferred from homology"/>
<dbReference type="SMART" id="SM00232">
    <property type="entry name" value="JAB_MPN"/>
    <property type="match status" value="1"/>
</dbReference>
<comment type="similarity">
    <text evidence="2">Belongs to the peptidase M67C family.</text>
</comment>
<evidence type="ECO:0000256" key="3">
    <source>
        <dbReference type="ARBA" id="ARBA00022670"/>
    </source>
</evidence>
<dbReference type="Gene3D" id="3.80.10.10">
    <property type="entry name" value="Ribonuclease Inhibitor"/>
    <property type="match status" value="1"/>
</dbReference>
<dbReference type="EMBL" id="JAACJM010000122">
    <property type="protein sequence ID" value="KAF5344607.1"/>
    <property type="molecule type" value="Genomic_DNA"/>
</dbReference>
<dbReference type="Pfam" id="PF08969">
    <property type="entry name" value="USP8_dimer"/>
    <property type="match status" value="1"/>
</dbReference>
<feature type="compositionally biased region" description="Pro residues" evidence="9">
    <location>
        <begin position="420"/>
        <end position="442"/>
    </location>
</feature>
<evidence type="ECO:0000313" key="12">
    <source>
        <dbReference type="Proteomes" id="UP000559256"/>
    </source>
</evidence>
<dbReference type="Gene3D" id="1.20.58.80">
    <property type="entry name" value="Phosphotransferase system, lactose/cellobiose-type IIA subunit"/>
    <property type="match status" value="1"/>
</dbReference>
<gene>
    <name evidence="11" type="ORF">D9758_013891</name>
</gene>
<dbReference type="Pfam" id="PF01398">
    <property type="entry name" value="JAB"/>
    <property type="match status" value="1"/>
</dbReference>
<dbReference type="GO" id="GO:0016020">
    <property type="term" value="C:membrane"/>
    <property type="evidence" value="ECO:0007669"/>
    <property type="project" value="TreeGrafter"/>
</dbReference>
<dbReference type="PANTHER" id="PTHR12947:SF13">
    <property type="entry name" value="FI19924P1"/>
    <property type="match status" value="1"/>
</dbReference>
<keyword evidence="5" id="KW-0833">Ubl conjugation pathway</keyword>
<feature type="compositionally biased region" description="Basic and acidic residues" evidence="9">
    <location>
        <begin position="150"/>
        <end position="181"/>
    </location>
</feature>
<dbReference type="InterPro" id="IPR001611">
    <property type="entry name" value="Leu-rich_rpt"/>
</dbReference>
<comment type="cofactor">
    <cofactor evidence="1">
        <name>Zn(2+)</name>
        <dbReference type="ChEBI" id="CHEBI:29105"/>
    </cofactor>
</comment>
<keyword evidence="3" id="KW-0645">Protease</keyword>
<comment type="caution">
    <text evidence="11">The sequence shown here is derived from an EMBL/GenBank/DDBJ whole genome shotgun (WGS) entry which is preliminary data.</text>
</comment>
<evidence type="ECO:0000256" key="1">
    <source>
        <dbReference type="ARBA" id="ARBA00001947"/>
    </source>
</evidence>
<dbReference type="PANTHER" id="PTHR12947">
    <property type="entry name" value="AMSH-LIKE PROTEASE"/>
    <property type="match status" value="1"/>
</dbReference>
<accession>A0A8H5FQ15</accession>